<evidence type="ECO:0000256" key="6">
    <source>
        <dbReference type="ARBA" id="ARBA00022989"/>
    </source>
</evidence>
<dbReference type="PANTHER" id="PTHR31611:SF0">
    <property type="entry name" value="HIGH-AFFINITY NICKEL TRANSPORT PROTEIN NIC1"/>
    <property type="match status" value="1"/>
</dbReference>
<dbReference type="InterPro" id="IPR011541">
    <property type="entry name" value="Ni/Co_transpt_high_affinity"/>
</dbReference>
<evidence type="ECO:0000256" key="4">
    <source>
        <dbReference type="ARBA" id="ARBA00022596"/>
    </source>
</evidence>
<feature type="transmembrane region" description="Helical" evidence="8">
    <location>
        <begin position="200"/>
        <end position="227"/>
    </location>
</feature>
<comment type="similarity">
    <text evidence="2 8">Belongs to the NiCoT transporter (TC 2.A.52) family.</text>
</comment>
<dbReference type="PANTHER" id="PTHR31611">
    <property type="entry name" value="HIGH-AFFINITY NICKEL TRANSPORT PROTEIN NIC1"/>
    <property type="match status" value="1"/>
</dbReference>
<evidence type="ECO:0000256" key="1">
    <source>
        <dbReference type="ARBA" id="ARBA00004127"/>
    </source>
</evidence>
<keyword evidence="4" id="KW-0533">Nickel</keyword>
<evidence type="ECO:0000256" key="3">
    <source>
        <dbReference type="ARBA" id="ARBA00022448"/>
    </source>
</evidence>
<dbReference type="STRING" id="1194083.BN12_50005"/>
<reference evidence="9 10" key="1">
    <citation type="journal article" date="2013" name="ISME J.">
        <title>A metabolic model for members of the genus Tetrasphaera involved in enhanced biological phosphorus removal.</title>
        <authorList>
            <person name="Kristiansen R."/>
            <person name="Nguyen H.T.T."/>
            <person name="Saunders A.M."/>
            <person name="Nielsen J.L."/>
            <person name="Wimmer R."/>
            <person name="Le V.Q."/>
            <person name="McIlroy S.J."/>
            <person name="Petrovski S."/>
            <person name="Seviour R.J."/>
            <person name="Calteau A."/>
            <person name="Nielsen K.L."/>
            <person name="Nielsen P.H."/>
        </authorList>
    </citation>
    <scope>NUCLEOTIDE SEQUENCE [LARGE SCALE GENOMIC DNA]</scope>
    <source>
        <strain evidence="9 10">T1-X7</strain>
    </source>
</reference>
<dbReference type="GO" id="GO:0005886">
    <property type="term" value="C:plasma membrane"/>
    <property type="evidence" value="ECO:0007669"/>
    <property type="project" value="UniProtKB-SubCell"/>
</dbReference>
<comment type="caution">
    <text evidence="9">The sequence shown here is derived from an EMBL/GenBank/DDBJ whole genome shotgun (WGS) entry which is preliminary data.</text>
</comment>
<dbReference type="GO" id="GO:0012505">
    <property type="term" value="C:endomembrane system"/>
    <property type="evidence" value="ECO:0007669"/>
    <property type="project" value="UniProtKB-SubCell"/>
</dbReference>
<dbReference type="InterPro" id="IPR004688">
    <property type="entry name" value="Ni/Co_transpt"/>
</dbReference>
<feature type="transmembrane region" description="Helical" evidence="8">
    <location>
        <begin position="40"/>
        <end position="59"/>
    </location>
</feature>
<keyword evidence="10" id="KW-1185">Reference proteome</keyword>
<comment type="subcellular location">
    <subcellularLocation>
        <location evidence="8">Cell membrane</location>
        <topology evidence="8">Multi-pass membrane protein</topology>
    </subcellularLocation>
    <subcellularLocation>
        <location evidence="1">Endomembrane system</location>
        <topology evidence="1">Multi-pass membrane protein</topology>
    </subcellularLocation>
</comment>
<feature type="transmembrane region" description="Helical" evidence="8">
    <location>
        <begin position="132"/>
        <end position="157"/>
    </location>
</feature>
<keyword evidence="7 8" id="KW-0472">Membrane</keyword>
<dbReference type="RefSeq" id="WP_235432265.1">
    <property type="nucleotide sequence ID" value="NZ_HF570958.1"/>
</dbReference>
<proteinExistence type="inferred from homology"/>
<dbReference type="Proteomes" id="UP000035721">
    <property type="component" value="Unassembled WGS sequence"/>
</dbReference>
<feature type="transmembrane region" description="Helical" evidence="8">
    <location>
        <begin position="87"/>
        <end position="112"/>
    </location>
</feature>
<feature type="transmembrane region" description="Helical" evidence="8">
    <location>
        <begin position="320"/>
        <end position="340"/>
    </location>
</feature>
<dbReference type="EMBL" id="CAJB01000381">
    <property type="protein sequence ID" value="CCH79578.1"/>
    <property type="molecule type" value="Genomic_DNA"/>
</dbReference>
<feature type="transmembrane region" description="Helical" evidence="8">
    <location>
        <begin position="12"/>
        <end position="34"/>
    </location>
</feature>
<evidence type="ECO:0000256" key="2">
    <source>
        <dbReference type="ARBA" id="ARBA00010892"/>
    </source>
</evidence>
<evidence type="ECO:0000256" key="5">
    <source>
        <dbReference type="ARBA" id="ARBA00022692"/>
    </source>
</evidence>
<name>A0A077LZZ4_9MICO</name>
<keyword evidence="6 8" id="KW-1133">Transmembrane helix</keyword>
<dbReference type="NCBIfam" id="TIGR00802">
    <property type="entry name" value="nico"/>
    <property type="match status" value="1"/>
</dbReference>
<evidence type="ECO:0000256" key="7">
    <source>
        <dbReference type="ARBA" id="ARBA00023136"/>
    </source>
</evidence>
<keyword evidence="5 8" id="KW-0812">Transmembrane</keyword>
<dbReference type="Pfam" id="PF03824">
    <property type="entry name" value="NicO"/>
    <property type="match status" value="1"/>
</dbReference>
<feature type="transmembrane region" description="Helical" evidence="8">
    <location>
        <begin position="233"/>
        <end position="253"/>
    </location>
</feature>
<keyword evidence="3 8" id="KW-0813">Transport</keyword>
<protein>
    <recommendedName>
        <fullName evidence="8">Nickel/cobalt efflux system</fullName>
    </recommendedName>
</protein>
<accession>A0A077LZZ4</accession>
<organism evidence="9 10">
    <name type="scientific">Nostocoides japonicum T1-X7</name>
    <dbReference type="NCBI Taxonomy" id="1194083"/>
    <lineage>
        <taxon>Bacteria</taxon>
        <taxon>Bacillati</taxon>
        <taxon>Actinomycetota</taxon>
        <taxon>Actinomycetes</taxon>
        <taxon>Micrococcales</taxon>
        <taxon>Intrasporangiaceae</taxon>
        <taxon>Nostocoides</taxon>
    </lineage>
</organism>
<feature type="transmembrane region" description="Helical" evidence="8">
    <location>
        <begin position="273"/>
        <end position="300"/>
    </location>
</feature>
<sequence>MTAHFGRPQWIAIGLMTAAVLALHVVGFALLVGVVAPQHYVLGSQAFGIGLGLTAYTLGMRHAFDADHIAAIDNTTRKLMEDGQKPVTVGFWFSLGHSTVVFAMCTLLALGIRSLVGQVESDDSTLHTVTGVWGPTVSGLFLIALGLVNLATLLGIVKVFRRMRRGTVDEAELEETLANKGALYRMFGGLTRIVRRPWHIYPVGVLFGFGFDTATEVSLLILAGGAAAVQLPWYAILTLPLLFTAGMSLLDSFDGAFMNAAYGWAFARPVRKIYYNMTVTALSVTVALVIGGIELISVLAARLDITTGPLAAIGNIGLDYVGYAIVALFILTWALAVGVWRWGRVEQRWESALATAPETGRAHR</sequence>
<evidence type="ECO:0000313" key="9">
    <source>
        <dbReference type="EMBL" id="CCH79578.1"/>
    </source>
</evidence>
<dbReference type="GO" id="GO:0015099">
    <property type="term" value="F:nickel cation transmembrane transporter activity"/>
    <property type="evidence" value="ECO:0007669"/>
    <property type="project" value="UniProtKB-UniRule"/>
</dbReference>
<evidence type="ECO:0000256" key="8">
    <source>
        <dbReference type="RuleBase" id="RU362101"/>
    </source>
</evidence>
<gene>
    <name evidence="9" type="primary">hoxN</name>
    <name evidence="9" type="ORF">BN12_50005</name>
</gene>
<dbReference type="AlphaFoldDB" id="A0A077LZZ4"/>
<evidence type="ECO:0000313" key="10">
    <source>
        <dbReference type="Proteomes" id="UP000035721"/>
    </source>
</evidence>